<evidence type="ECO:0000256" key="2">
    <source>
        <dbReference type="SAM" id="SignalP"/>
    </source>
</evidence>
<dbReference type="Pfam" id="PF18962">
    <property type="entry name" value="Por_Secre_tail"/>
    <property type="match status" value="1"/>
</dbReference>
<proteinExistence type="predicted"/>
<feature type="domain" description="Secretion system C-terminal sorting" evidence="3">
    <location>
        <begin position="247"/>
        <end position="308"/>
    </location>
</feature>
<reference evidence="4 5" key="1">
    <citation type="submission" date="2018-04" db="EMBL/GenBank/DDBJ databases">
        <title>Flavobacterium sp. nov., isolated from glacier ice.</title>
        <authorList>
            <person name="Liu Q."/>
            <person name="Xin Y.-H."/>
        </authorList>
    </citation>
    <scope>NUCLEOTIDE SEQUENCE [LARGE SCALE GENOMIC DNA]</scope>
    <source>
        <strain evidence="4 5">RB1R5</strain>
    </source>
</reference>
<gene>
    <name evidence="4" type="ORF">DB895_05240</name>
</gene>
<protein>
    <recommendedName>
        <fullName evidence="3">Secretion system C-terminal sorting domain-containing protein</fullName>
    </recommendedName>
</protein>
<organism evidence="4 5">
    <name type="scientific">Flavobacterium psychrotolerans</name>
    <dbReference type="NCBI Taxonomy" id="2169410"/>
    <lineage>
        <taxon>Bacteria</taxon>
        <taxon>Pseudomonadati</taxon>
        <taxon>Bacteroidota</taxon>
        <taxon>Flavobacteriia</taxon>
        <taxon>Flavobacteriales</taxon>
        <taxon>Flavobacteriaceae</taxon>
        <taxon>Flavobacterium</taxon>
    </lineage>
</organism>
<dbReference type="EMBL" id="QCZI01000005">
    <property type="protein sequence ID" value="PWA05832.1"/>
    <property type="molecule type" value="Genomic_DNA"/>
</dbReference>
<dbReference type="AlphaFoldDB" id="A0A2U1JL10"/>
<comment type="caution">
    <text evidence="4">The sequence shown here is derived from an EMBL/GenBank/DDBJ whole genome shotgun (WGS) entry which is preliminary data.</text>
</comment>
<feature type="signal peptide" evidence="2">
    <location>
        <begin position="1"/>
        <end position="23"/>
    </location>
</feature>
<keyword evidence="5" id="KW-1185">Reference proteome</keyword>
<feature type="chain" id="PRO_5015607050" description="Secretion system C-terminal sorting domain-containing protein" evidence="2">
    <location>
        <begin position="24"/>
        <end position="309"/>
    </location>
</feature>
<accession>A0A2U1JL10</accession>
<dbReference type="InterPro" id="IPR026444">
    <property type="entry name" value="Secre_tail"/>
</dbReference>
<dbReference type="OrthoDB" id="9803927at2"/>
<evidence type="ECO:0000259" key="3">
    <source>
        <dbReference type="Pfam" id="PF18962"/>
    </source>
</evidence>
<keyword evidence="1 2" id="KW-0732">Signal</keyword>
<dbReference type="Proteomes" id="UP000245449">
    <property type="component" value="Unassembled WGS sequence"/>
</dbReference>
<sequence>MKTKYTILTAVAITLLFSFNSWAQTTIAQWNFNGTSNATVSGGETSPNASIGTGTALLVGGATGVTPFPAGNSTAGTLETAAVNTNFAWQTIGYAPSGTDNKLRGVQFNVSTVGQTGIIFKFEQRLSNSSNNTYAVQYTTDRTAGTPIWVDKQIFTFTPAATGTGDTWYNGRIVDASAITALDNNPNVAFRIVSAFDPVVGDYVASKSTTVYSAGTGGTVRYDMVTITSNTTLAVSQFETNKNAFTVYPNPSNKEVVHFNQVQDIKVFDVLGKLVLNAKNASSIDTKSFANGIYIIKTATGITKKLVVK</sequence>
<evidence type="ECO:0000313" key="4">
    <source>
        <dbReference type="EMBL" id="PWA05832.1"/>
    </source>
</evidence>
<name>A0A2U1JL10_9FLAO</name>
<dbReference type="NCBIfam" id="TIGR04183">
    <property type="entry name" value="Por_Secre_tail"/>
    <property type="match status" value="1"/>
</dbReference>
<evidence type="ECO:0000256" key="1">
    <source>
        <dbReference type="ARBA" id="ARBA00022729"/>
    </source>
</evidence>
<evidence type="ECO:0000313" key="5">
    <source>
        <dbReference type="Proteomes" id="UP000245449"/>
    </source>
</evidence>
<dbReference type="RefSeq" id="WP_116724317.1">
    <property type="nucleotide sequence ID" value="NZ_QCZI01000005.1"/>
</dbReference>